<dbReference type="Proteomes" id="UP000007800">
    <property type="component" value="Unassembled WGS sequence"/>
</dbReference>
<keyword evidence="1 4" id="KW-0479">Metal-binding</keyword>
<organism evidence="8">
    <name type="scientific">Perkinsus marinus (strain ATCC 50983 / TXsc)</name>
    <dbReference type="NCBI Taxonomy" id="423536"/>
    <lineage>
        <taxon>Eukaryota</taxon>
        <taxon>Sar</taxon>
        <taxon>Alveolata</taxon>
        <taxon>Perkinsozoa</taxon>
        <taxon>Perkinsea</taxon>
        <taxon>Perkinsida</taxon>
        <taxon>Perkinsidae</taxon>
        <taxon>Perkinsus</taxon>
    </lineage>
</organism>
<feature type="compositionally biased region" description="Basic and acidic residues" evidence="5">
    <location>
        <begin position="60"/>
        <end position="73"/>
    </location>
</feature>
<proteinExistence type="predicted"/>
<dbReference type="InterPro" id="IPR000571">
    <property type="entry name" value="Znf_CCCH"/>
</dbReference>
<dbReference type="SMART" id="SM00356">
    <property type="entry name" value="ZnF_C3H1"/>
    <property type="match status" value="1"/>
</dbReference>
<dbReference type="PROSITE" id="PS50103">
    <property type="entry name" value="ZF_C3H1"/>
    <property type="match status" value="1"/>
</dbReference>
<evidence type="ECO:0000313" key="8">
    <source>
        <dbReference type="Proteomes" id="UP000007800"/>
    </source>
</evidence>
<evidence type="ECO:0000256" key="5">
    <source>
        <dbReference type="SAM" id="MobiDB-lite"/>
    </source>
</evidence>
<sequence length="101" mass="11106">MASRDSSNNLLNKQGSKFGICYAFRDGICRFGKNCRFRHSSGPRKVSGESTAEAKPSGETQRKVAGKEDERASSQKSLLDLRVGLLCDRHDSKTCVVGFSF</sequence>
<dbReference type="InParanoid" id="C5KWG6"/>
<dbReference type="EMBL" id="GG677022">
    <property type="protein sequence ID" value="EER11161.1"/>
    <property type="molecule type" value="Genomic_DNA"/>
</dbReference>
<keyword evidence="3 4" id="KW-0862">Zinc</keyword>
<protein>
    <recommendedName>
        <fullName evidence="6">C3H1-type domain-containing protein</fullName>
    </recommendedName>
</protein>
<dbReference type="AlphaFoldDB" id="C5KWG6"/>
<feature type="domain" description="C3H1-type" evidence="6">
    <location>
        <begin position="15"/>
        <end position="42"/>
    </location>
</feature>
<dbReference type="GO" id="GO:0008270">
    <property type="term" value="F:zinc ion binding"/>
    <property type="evidence" value="ECO:0007669"/>
    <property type="project" value="UniProtKB-KW"/>
</dbReference>
<accession>C5KWG6</accession>
<feature type="zinc finger region" description="C3H1-type" evidence="4">
    <location>
        <begin position="15"/>
        <end position="42"/>
    </location>
</feature>
<name>C5KWG6_PERM5</name>
<evidence type="ECO:0000256" key="1">
    <source>
        <dbReference type="ARBA" id="ARBA00022723"/>
    </source>
</evidence>
<evidence type="ECO:0000256" key="3">
    <source>
        <dbReference type="ARBA" id="ARBA00022833"/>
    </source>
</evidence>
<dbReference type="GeneID" id="9056702"/>
<keyword evidence="2 4" id="KW-0863">Zinc-finger</keyword>
<dbReference type="SUPFAM" id="SSF90229">
    <property type="entry name" value="CCCH zinc finger"/>
    <property type="match status" value="1"/>
</dbReference>
<evidence type="ECO:0000259" key="6">
    <source>
        <dbReference type="PROSITE" id="PS50103"/>
    </source>
</evidence>
<evidence type="ECO:0000256" key="4">
    <source>
        <dbReference type="PROSITE-ProRule" id="PRU00723"/>
    </source>
</evidence>
<dbReference type="InterPro" id="IPR036855">
    <property type="entry name" value="Znf_CCCH_sf"/>
</dbReference>
<dbReference type="Gene3D" id="4.10.1000.10">
    <property type="entry name" value="Zinc finger, CCCH-type"/>
    <property type="match status" value="1"/>
</dbReference>
<evidence type="ECO:0000256" key="2">
    <source>
        <dbReference type="ARBA" id="ARBA00022771"/>
    </source>
</evidence>
<dbReference type="RefSeq" id="XP_002779366.1">
    <property type="nucleotide sequence ID" value="XM_002779320.1"/>
</dbReference>
<feature type="region of interest" description="Disordered" evidence="5">
    <location>
        <begin position="40"/>
        <end position="75"/>
    </location>
</feature>
<reference evidence="7 8" key="1">
    <citation type="submission" date="2008-07" db="EMBL/GenBank/DDBJ databases">
        <authorList>
            <person name="El-Sayed N."/>
            <person name="Caler E."/>
            <person name="Inman J."/>
            <person name="Amedeo P."/>
            <person name="Hass B."/>
            <person name="Wortman J."/>
        </authorList>
    </citation>
    <scope>NUCLEOTIDE SEQUENCE [LARGE SCALE GENOMIC DNA]</scope>
    <source>
        <strain evidence="8">ATCC 50983 / TXsc</strain>
    </source>
</reference>
<evidence type="ECO:0000313" key="7">
    <source>
        <dbReference type="EMBL" id="EER11161.1"/>
    </source>
</evidence>
<gene>
    <name evidence="7" type="ORF">Pmar_PMAR015082</name>
</gene>
<dbReference type="OrthoDB" id="411372at2759"/>
<keyword evidence="8" id="KW-1185">Reference proteome</keyword>